<feature type="compositionally biased region" description="Polar residues" evidence="1">
    <location>
        <begin position="163"/>
        <end position="192"/>
    </location>
</feature>
<protein>
    <submittedName>
        <fullName evidence="2">Uncharacterized protein</fullName>
    </submittedName>
</protein>
<gene>
    <name evidence="2" type="ORF">LIER_29592</name>
</gene>
<accession>A0AAV3RK60</accession>
<comment type="caution">
    <text evidence="2">The sequence shown here is derived from an EMBL/GenBank/DDBJ whole genome shotgun (WGS) entry which is preliminary data.</text>
</comment>
<evidence type="ECO:0000313" key="2">
    <source>
        <dbReference type="EMBL" id="GAA0176753.1"/>
    </source>
</evidence>
<dbReference type="Proteomes" id="UP001454036">
    <property type="component" value="Unassembled WGS sequence"/>
</dbReference>
<dbReference type="AlphaFoldDB" id="A0AAV3RK60"/>
<sequence length="192" mass="21275">MNADIIRNLFNGSLTEEETTPIQLDKADLLDDIIGCESSFYVKAHSDEDSFVSLPGFSTAMSQAWNCSDIKDRDVELAETAVPEILLGFELNSNDTVITRYVNQSMAQDLFNFKLAQEPKENSPPKQGKKLSISRKPNTKFGSQSKKRHHPYQDSCLDVSPSMKPSLSEQGLGSFGSKHSTVKTARQSLQSP</sequence>
<proteinExistence type="predicted"/>
<evidence type="ECO:0000256" key="1">
    <source>
        <dbReference type="SAM" id="MobiDB-lite"/>
    </source>
</evidence>
<name>A0AAV3RK60_LITER</name>
<evidence type="ECO:0000313" key="3">
    <source>
        <dbReference type="Proteomes" id="UP001454036"/>
    </source>
</evidence>
<reference evidence="2 3" key="1">
    <citation type="submission" date="2024-01" db="EMBL/GenBank/DDBJ databases">
        <title>The complete chloroplast genome sequence of Lithospermum erythrorhizon: insights into the phylogenetic relationship among Boraginaceae species and the maternal lineages of purple gromwells.</title>
        <authorList>
            <person name="Okada T."/>
            <person name="Watanabe K."/>
        </authorList>
    </citation>
    <scope>NUCLEOTIDE SEQUENCE [LARGE SCALE GENOMIC DNA]</scope>
</reference>
<dbReference type="EMBL" id="BAABME010010247">
    <property type="protein sequence ID" value="GAA0176753.1"/>
    <property type="molecule type" value="Genomic_DNA"/>
</dbReference>
<organism evidence="2 3">
    <name type="scientific">Lithospermum erythrorhizon</name>
    <name type="common">Purple gromwell</name>
    <name type="synonym">Lithospermum officinale var. erythrorhizon</name>
    <dbReference type="NCBI Taxonomy" id="34254"/>
    <lineage>
        <taxon>Eukaryota</taxon>
        <taxon>Viridiplantae</taxon>
        <taxon>Streptophyta</taxon>
        <taxon>Embryophyta</taxon>
        <taxon>Tracheophyta</taxon>
        <taxon>Spermatophyta</taxon>
        <taxon>Magnoliopsida</taxon>
        <taxon>eudicotyledons</taxon>
        <taxon>Gunneridae</taxon>
        <taxon>Pentapetalae</taxon>
        <taxon>asterids</taxon>
        <taxon>lamiids</taxon>
        <taxon>Boraginales</taxon>
        <taxon>Boraginaceae</taxon>
        <taxon>Boraginoideae</taxon>
        <taxon>Lithospermeae</taxon>
        <taxon>Lithospermum</taxon>
    </lineage>
</organism>
<feature type="region of interest" description="Disordered" evidence="1">
    <location>
        <begin position="117"/>
        <end position="192"/>
    </location>
</feature>
<keyword evidence="3" id="KW-1185">Reference proteome</keyword>